<evidence type="ECO:0000256" key="3">
    <source>
        <dbReference type="ARBA" id="ARBA00022741"/>
    </source>
</evidence>
<dbReference type="InterPro" id="IPR003439">
    <property type="entry name" value="ABC_transporter-like_ATP-bd"/>
</dbReference>
<keyword evidence="6 7" id="KW-0129">CBS domain</keyword>
<dbReference type="PROSITE" id="PS00211">
    <property type="entry name" value="ABC_TRANSPORTER_1"/>
    <property type="match status" value="1"/>
</dbReference>
<dbReference type="EMBL" id="AZDY01000041">
    <property type="protein sequence ID" value="KRK81845.1"/>
    <property type="molecule type" value="Genomic_DNA"/>
</dbReference>
<dbReference type="PROSITE" id="PS51371">
    <property type="entry name" value="CBS"/>
    <property type="match status" value="2"/>
</dbReference>
<protein>
    <recommendedName>
        <fullName evidence="8">Quaternary amine transport ATP-binding protein</fullName>
        <ecNumber evidence="8">7.6.2.9</ecNumber>
    </recommendedName>
</protein>
<dbReference type="Gene3D" id="3.40.50.300">
    <property type="entry name" value="P-loop containing nucleotide triphosphate hydrolases"/>
    <property type="match status" value="1"/>
</dbReference>
<dbReference type="Gene3D" id="3.10.580.10">
    <property type="entry name" value="CBS-domain"/>
    <property type="match status" value="1"/>
</dbReference>
<keyword evidence="8" id="KW-0472">Membrane</keyword>
<comment type="similarity">
    <text evidence="1 8">Belongs to the ABC transporter superfamily.</text>
</comment>
<evidence type="ECO:0000256" key="2">
    <source>
        <dbReference type="ARBA" id="ARBA00022448"/>
    </source>
</evidence>
<dbReference type="GO" id="GO:0006865">
    <property type="term" value="P:amino acid transport"/>
    <property type="evidence" value="ECO:0007669"/>
    <property type="project" value="UniProtKB-UniRule"/>
</dbReference>
<proteinExistence type="inferred from homology"/>
<sequence>MFISIPRMGDLMSTNKSTKVEVKDLTKIFGKHINKAKELSRQGKDKSEILKETGATLGVDRANFKIYDGEIFVIMGLSGSGKSTLVRMINRLIDPTEGEILIDGENLMKMDKKELREVRRKKMSMVFQSFGLLPNRTILENAEYGLEIQGVDKDTREQKAKEALETVGITGYNDEYPDQLSGGMQQRVGLARALANDPEILLMDEAFSALDPLNRTDMQDQLLDIQERLHKTIIFISHDLNEALKIGDRIMIMKDARVIQTGTPEDILTHPADEYVEEFIENVDRSKVLTAGNVMIRPMTVNIEKAGPRLTLKMMKANEVSTAYIVNAERKLLGVVDANDVIKLVREKKGDITPIIQTKVPTTTEDTPISDLMDDISQTGIPFAVINDKKQLKGIIVRGAVLGALAGNEVSDFE</sequence>
<evidence type="ECO:0000256" key="8">
    <source>
        <dbReference type="RuleBase" id="RU369116"/>
    </source>
</evidence>
<evidence type="ECO:0000256" key="5">
    <source>
        <dbReference type="ARBA" id="ARBA00022970"/>
    </source>
</evidence>
<keyword evidence="3 8" id="KW-0547">Nucleotide-binding</keyword>
<dbReference type="InterPro" id="IPR000644">
    <property type="entry name" value="CBS_dom"/>
</dbReference>
<dbReference type="PATRIC" id="fig|1423788.3.peg.150"/>
<dbReference type="FunFam" id="3.40.50.300:FF:000201">
    <property type="entry name" value="Glycine betaine/L-proline ABC transporter ATP-binding protein"/>
    <property type="match status" value="1"/>
</dbReference>
<evidence type="ECO:0000259" key="10">
    <source>
        <dbReference type="PROSITE" id="PS51371"/>
    </source>
</evidence>
<organism evidence="11 12">
    <name type="scientific">Companilactobacillus bobalius DSM 19674</name>
    <dbReference type="NCBI Taxonomy" id="1423788"/>
    <lineage>
        <taxon>Bacteria</taxon>
        <taxon>Bacillati</taxon>
        <taxon>Bacillota</taxon>
        <taxon>Bacilli</taxon>
        <taxon>Lactobacillales</taxon>
        <taxon>Lactobacillaceae</taxon>
        <taxon>Companilactobacillus</taxon>
        <taxon>Companilactobacillus bobalius</taxon>
    </lineage>
</organism>
<evidence type="ECO:0000256" key="1">
    <source>
        <dbReference type="ARBA" id="ARBA00005417"/>
    </source>
</evidence>
<dbReference type="InterPro" id="IPR005892">
    <property type="entry name" value="Gly-betaine_transp_ATP-bd"/>
</dbReference>
<dbReference type="STRING" id="1423788.FC78_GL000144"/>
<feature type="domain" description="CBS" evidence="10">
    <location>
        <begin position="356"/>
        <end position="413"/>
    </location>
</feature>
<dbReference type="GO" id="GO:0031460">
    <property type="term" value="P:glycine betaine transport"/>
    <property type="evidence" value="ECO:0007669"/>
    <property type="project" value="InterPro"/>
</dbReference>
<dbReference type="PROSITE" id="PS50893">
    <property type="entry name" value="ABC_TRANSPORTER_2"/>
    <property type="match status" value="1"/>
</dbReference>
<dbReference type="SUPFAM" id="SSF54631">
    <property type="entry name" value="CBS-domain pair"/>
    <property type="match status" value="1"/>
</dbReference>
<keyword evidence="5" id="KW-0029">Amino-acid transport</keyword>
<keyword evidence="4 8" id="KW-0067">ATP-binding</keyword>
<comment type="caution">
    <text evidence="11">The sequence shown here is derived from an EMBL/GenBank/DDBJ whole genome shotgun (WGS) entry which is preliminary data.</text>
</comment>
<comment type="catalytic activity">
    <reaction evidence="8">
        <text>a quaternary ammonium(out) + ATP + H2O = a quaternary ammonium(in) + ADP + phosphate + H(+)</text>
        <dbReference type="Rhea" id="RHEA:11036"/>
        <dbReference type="ChEBI" id="CHEBI:15377"/>
        <dbReference type="ChEBI" id="CHEBI:15378"/>
        <dbReference type="ChEBI" id="CHEBI:30616"/>
        <dbReference type="ChEBI" id="CHEBI:35267"/>
        <dbReference type="ChEBI" id="CHEBI:43474"/>
        <dbReference type="ChEBI" id="CHEBI:456216"/>
    </reaction>
</comment>
<dbReference type="InterPro" id="IPR003593">
    <property type="entry name" value="AAA+_ATPase"/>
</dbReference>
<evidence type="ECO:0000256" key="4">
    <source>
        <dbReference type="ARBA" id="ARBA00022840"/>
    </source>
</evidence>
<evidence type="ECO:0000313" key="11">
    <source>
        <dbReference type="EMBL" id="KRK81845.1"/>
    </source>
</evidence>
<dbReference type="GO" id="GO:0015418">
    <property type="term" value="F:ABC-type quaternary ammonium compound transporting activity"/>
    <property type="evidence" value="ECO:0007669"/>
    <property type="project" value="UniProtKB-EC"/>
</dbReference>
<keyword evidence="2 8" id="KW-0813">Transport</keyword>
<dbReference type="AlphaFoldDB" id="A0A0R1KEC4"/>
<feature type="domain" description="ABC transporter" evidence="9">
    <location>
        <begin position="20"/>
        <end position="280"/>
    </location>
</feature>
<reference evidence="11 12" key="1">
    <citation type="journal article" date="2015" name="Genome Announc.">
        <title>Expanding the biotechnology potential of lactobacilli through comparative genomics of 213 strains and associated genera.</title>
        <authorList>
            <person name="Sun Z."/>
            <person name="Harris H.M."/>
            <person name="McCann A."/>
            <person name="Guo C."/>
            <person name="Argimon S."/>
            <person name="Zhang W."/>
            <person name="Yang X."/>
            <person name="Jeffery I.B."/>
            <person name="Cooney J.C."/>
            <person name="Kagawa T.F."/>
            <person name="Liu W."/>
            <person name="Song Y."/>
            <person name="Salvetti E."/>
            <person name="Wrobel A."/>
            <person name="Rasinkangas P."/>
            <person name="Parkhill J."/>
            <person name="Rea M.C."/>
            <person name="O'Sullivan O."/>
            <person name="Ritari J."/>
            <person name="Douillard F.P."/>
            <person name="Paul Ross R."/>
            <person name="Yang R."/>
            <person name="Briner A.E."/>
            <person name="Felis G.E."/>
            <person name="de Vos W.M."/>
            <person name="Barrangou R."/>
            <person name="Klaenhammer T.R."/>
            <person name="Caufield P.W."/>
            <person name="Cui Y."/>
            <person name="Zhang H."/>
            <person name="O'Toole P.W."/>
        </authorList>
    </citation>
    <scope>NUCLEOTIDE SEQUENCE [LARGE SCALE GENOMIC DNA]</scope>
    <source>
        <strain evidence="11 12">DSM 19674</strain>
    </source>
</reference>
<dbReference type="PANTHER" id="PTHR43869:SF1">
    <property type="entry name" value="GLYCINE BETAINE_PROLINE BETAINE TRANSPORT SYSTEM ATP-BINDING PROTEIN PROV"/>
    <property type="match status" value="1"/>
</dbReference>
<dbReference type="CDD" id="cd03294">
    <property type="entry name" value="ABC_Pro_Gly_Betaine"/>
    <property type="match status" value="1"/>
</dbReference>
<dbReference type="SMART" id="SM00382">
    <property type="entry name" value="AAA"/>
    <property type="match status" value="1"/>
</dbReference>
<comment type="subunit">
    <text evidence="8">The complex is probably composed of two ATP-binding proteins, two transmembrane proteins and a solute-binding protein.</text>
</comment>
<dbReference type="GO" id="GO:0016887">
    <property type="term" value="F:ATP hydrolysis activity"/>
    <property type="evidence" value="ECO:0007669"/>
    <property type="project" value="UniProtKB-UniRule"/>
</dbReference>
<dbReference type="InterPro" id="IPR017871">
    <property type="entry name" value="ABC_transporter-like_CS"/>
</dbReference>
<feature type="domain" description="CBS" evidence="10">
    <location>
        <begin position="295"/>
        <end position="352"/>
    </location>
</feature>
<dbReference type="Pfam" id="PF00005">
    <property type="entry name" value="ABC_tran"/>
    <property type="match status" value="1"/>
</dbReference>
<comment type="subcellular location">
    <subcellularLocation>
        <location evidence="8">Cell inner membrane</location>
        <topology evidence="8">Peripheral membrane protein</topology>
    </subcellularLocation>
</comment>
<keyword evidence="12" id="KW-1185">Reference proteome</keyword>
<dbReference type="NCBIfam" id="TIGR01186">
    <property type="entry name" value="proV"/>
    <property type="match status" value="1"/>
</dbReference>
<gene>
    <name evidence="11" type="ORF">FC78_GL000144</name>
</gene>
<evidence type="ECO:0000259" key="9">
    <source>
        <dbReference type="PROSITE" id="PS50893"/>
    </source>
</evidence>
<dbReference type="Pfam" id="PF00571">
    <property type="entry name" value="CBS"/>
    <property type="match status" value="1"/>
</dbReference>
<dbReference type="PANTHER" id="PTHR43869">
    <property type="entry name" value="GLYCINE BETAINE/PROLINE BETAINE TRANSPORT SYSTEM ATP-BINDING PROTEIN PROV"/>
    <property type="match status" value="1"/>
</dbReference>
<dbReference type="InterPro" id="IPR046342">
    <property type="entry name" value="CBS_dom_sf"/>
</dbReference>
<evidence type="ECO:0000313" key="12">
    <source>
        <dbReference type="Proteomes" id="UP000051515"/>
    </source>
</evidence>
<dbReference type="GO" id="GO:0005524">
    <property type="term" value="F:ATP binding"/>
    <property type="evidence" value="ECO:0007669"/>
    <property type="project" value="UniProtKB-UniRule"/>
</dbReference>
<evidence type="ECO:0000256" key="7">
    <source>
        <dbReference type="PROSITE-ProRule" id="PRU00703"/>
    </source>
</evidence>
<dbReference type="GO" id="GO:0005886">
    <property type="term" value="C:plasma membrane"/>
    <property type="evidence" value="ECO:0007669"/>
    <property type="project" value="UniProtKB-SubCell"/>
</dbReference>
<dbReference type="GO" id="GO:0006970">
    <property type="term" value="P:response to osmotic stress"/>
    <property type="evidence" value="ECO:0007669"/>
    <property type="project" value="UniProtKB-ARBA"/>
</dbReference>
<dbReference type="InterPro" id="IPR027417">
    <property type="entry name" value="P-loop_NTPase"/>
</dbReference>
<keyword evidence="8" id="KW-0997">Cell inner membrane</keyword>
<name>A0A0R1KEC4_9LACO</name>
<dbReference type="SMART" id="SM00116">
    <property type="entry name" value="CBS"/>
    <property type="match status" value="2"/>
</dbReference>
<accession>A0A0R1KEC4</accession>
<dbReference type="EC" id="7.6.2.9" evidence="8"/>
<keyword evidence="8" id="KW-1003">Cell membrane</keyword>
<evidence type="ECO:0000256" key="6">
    <source>
        <dbReference type="ARBA" id="ARBA00023122"/>
    </source>
</evidence>
<dbReference type="InterPro" id="IPR051921">
    <property type="entry name" value="ABC_osmolyte_uptake_ATP-bind"/>
</dbReference>
<dbReference type="SUPFAM" id="SSF52540">
    <property type="entry name" value="P-loop containing nucleoside triphosphate hydrolases"/>
    <property type="match status" value="1"/>
</dbReference>
<dbReference type="Proteomes" id="UP000051515">
    <property type="component" value="Unassembled WGS sequence"/>
</dbReference>